<keyword evidence="3" id="KW-0489">Methyltransferase</keyword>
<evidence type="ECO:0000259" key="8">
    <source>
        <dbReference type="PROSITE" id="PS51684"/>
    </source>
</evidence>
<dbReference type="PROSITE" id="PS51684">
    <property type="entry name" value="SAM_MT_TRM5_TYW2"/>
    <property type="match status" value="1"/>
</dbReference>
<dbReference type="Pfam" id="PF25133">
    <property type="entry name" value="TYW2_N_2"/>
    <property type="match status" value="1"/>
</dbReference>
<comment type="caution">
    <text evidence="9">The sequence shown here is derived from an EMBL/GenBank/DDBJ whole genome shotgun (WGS) entry which is preliminary data.</text>
</comment>
<dbReference type="GO" id="GO:0008175">
    <property type="term" value="F:tRNA methyltransferase activity"/>
    <property type="evidence" value="ECO:0007669"/>
    <property type="project" value="TreeGrafter"/>
</dbReference>
<dbReference type="Gene3D" id="3.30.300.110">
    <property type="entry name" value="Met-10+ protein-like domains"/>
    <property type="match status" value="1"/>
</dbReference>
<organism evidence="9 10">
    <name type="scientific">Dimorphilus gyrociliatus</name>
    <dbReference type="NCBI Taxonomy" id="2664684"/>
    <lineage>
        <taxon>Eukaryota</taxon>
        <taxon>Metazoa</taxon>
        <taxon>Spiralia</taxon>
        <taxon>Lophotrochozoa</taxon>
        <taxon>Annelida</taxon>
        <taxon>Polychaeta</taxon>
        <taxon>Polychaeta incertae sedis</taxon>
        <taxon>Dinophilidae</taxon>
        <taxon>Dimorphilus</taxon>
    </lineage>
</organism>
<evidence type="ECO:0000256" key="2">
    <source>
        <dbReference type="ARBA" id="ARBA00012265"/>
    </source>
</evidence>
<dbReference type="Gene3D" id="3.40.50.150">
    <property type="entry name" value="Vaccinia Virus protein VP39"/>
    <property type="match status" value="1"/>
</dbReference>
<evidence type="ECO:0000313" key="10">
    <source>
        <dbReference type="Proteomes" id="UP000549394"/>
    </source>
</evidence>
<dbReference type="PANTHER" id="PTHR23245:SF25">
    <property type="entry name" value="TRNA WYBUTOSINE-SYNTHESIZING PROTEIN 2 HOMOLOG"/>
    <property type="match status" value="1"/>
</dbReference>
<comment type="pathway">
    <text evidence="1">tRNA modification; wybutosine-tRNA(Phe) biosynthesis.</text>
</comment>
<keyword evidence="6" id="KW-0819">tRNA processing</keyword>
<evidence type="ECO:0000313" key="9">
    <source>
        <dbReference type="EMBL" id="CAD5119359.1"/>
    </source>
</evidence>
<dbReference type="CDD" id="cd02440">
    <property type="entry name" value="AdoMet_MTases"/>
    <property type="match status" value="1"/>
</dbReference>
<sequence>MATCAGKKTKVSRNPYEKVILLIKDKIKEEYLNNLLVEIPKKYEKIGNLTLFPETSFSSEIWKEYMEEICHIYKSERIAVKSTINDDNFRTPKVQFLFPFDCKDPWVMQKELGLTIHYNIERSMFCKGNITEKERLAKLDCSNEIIVDLFAGIGYFSLVYLVHSKAKFVHACEWNPAAIEALQRNLQANKVQDRCKIYVGDNRMESPKNVGDRINLGILPSSEPFLQTACECLNLETGGIMHVHENINLFDDSNATEKYANKLKYKIGDILAKLTDKNWHITVQFIHKVKSYGPRIDHVVIDIESRPQQENK</sequence>
<name>A0A7I8VTU5_9ANNE</name>
<dbReference type="GO" id="GO:0030488">
    <property type="term" value="P:tRNA methylation"/>
    <property type="evidence" value="ECO:0007669"/>
    <property type="project" value="TreeGrafter"/>
</dbReference>
<dbReference type="InterPro" id="IPR056744">
    <property type="entry name" value="TRM5/TYW2-like_N"/>
</dbReference>
<evidence type="ECO:0000256" key="3">
    <source>
        <dbReference type="ARBA" id="ARBA00022603"/>
    </source>
</evidence>
<dbReference type="GO" id="GO:0005737">
    <property type="term" value="C:cytoplasm"/>
    <property type="evidence" value="ECO:0007669"/>
    <property type="project" value="TreeGrafter"/>
</dbReference>
<gene>
    <name evidence="9" type="ORF">DGYR_LOCUS7613</name>
</gene>
<accession>A0A7I8VTU5</accession>
<dbReference type="SUPFAM" id="SSF53335">
    <property type="entry name" value="S-adenosyl-L-methionine-dependent methyltransferases"/>
    <property type="match status" value="1"/>
</dbReference>
<protein>
    <recommendedName>
        <fullName evidence="2">tRNA(Phe) (4-demethylwyosine(37)-C(7)) aminocarboxypropyltransferase</fullName>
        <ecNumber evidence="2">2.5.1.114</ecNumber>
    </recommendedName>
</protein>
<proteinExistence type="predicted"/>
<dbReference type="OrthoDB" id="408788at2759"/>
<reference evidence="9 10" key="1">
    <citation type="submission" date="2020-08" db="EMBL/GenBank/DDBJ databases">
        <authorList>
            <person name="Hejnol A."/>
        </authorList>
    </citation>
    <scope>NUCLEOTIDE SEQUENCE [LARGE SCALE GENOMIC DNA]</scope>
</reference>
<dbReference type="InterPro" id="IPR056743">
    <property type="entry name" value="TRM5-TYW2-like_MTfase"/>
</dbReference>
<comment type="catalytic activity">
    <reaction evidence="7">
        <text>4-demethylwyosine(37) in tRNA(Phe) + S-adenosyl-L-methionine = 4-demethyl-7-[(3S)-3-amino-3-carboxypropyl]wyosine(37) in tRNA(Phe) + S-methyl-5'-thioadenosine + H(+)</text>
        <dbReference type="Rhea" id="RHEA:36355"/>
        <dbReference type="Rhea" id="RHEA-COMP:10164"/>
        <dbReference type="Rhea" id="RHEA-COMP:10378"/>
        <dbReference type="ChEBI" id="CHEBI:15378"/>
        <dbReference type="ChEBI" id="CHEBI:17509"/>
        <dbReference type="ChEBI" id="CHEBI:59789"/>
        <dbReference type="ChEBI" id="CHEBI:64315"/>
        <dbReference type="ChEBI" id="CHEBI:73550"/>
        <dbReference type="EC" id="2.5.1.114"/>
    </reaction>
</comment>
<dbReference type="InterPro" id="IPR029063">
    <property type="entry name" value="SAM-dependent_MTases_sf"/>
</dbReference>
<keyword evidence="4" id="KW-0808">Transferase</keyword>
<dbReference type="AlphaFoldDB" id="A0A7I8VTU5"/>
<keyword evidence="10" id="KW-1185">Reference proteome</keyword>
<evidence type="ECO:0000256" key="1">
    <source>
        <dbReference type="ARBA" id="ARBA00004797"/>
    </source>
</evidence>
<evidence type="ECO:0000256" key="6">
    <source>
        <dbReference type="ARBA" id="ARBA00022694"/>
    </source>
</evidence>
<feature type="domain" description="SAM-dependent methyltransferase TRM5/TYW2-type" evidence="8">
    <location>
        <begin position="43"/>
        <end position="307"/>
    </location>
</feature>
<keyword evidence="5" id="KW-0949">S-adenosyl-L-methionine</keyword>
<dbReference type="EC" id="2.5.1.114" evidence="2"/>
<evidence type="ECO:0000256" key="7">
    <source>
        <dbReference type="ARBA" id="ARBA00049400"/>
    </source>
</evidence>
<dbReference type="FunFam" id="3.40.50.150:FF:000131">
    <property type="entry name" value="tRNA wybutosine-synthesizing protein 2/3/4"/>
    <property type="match status" value="1"/>
</dbReference>
<evidence type="ECO:0000256" key="5">
    <source>
        <dbReference type="ARBA" id="ARBA00022691"/>
    </source>
</evidence>
<dbReference type="GO" id="GO:0102522">
    <property type="term" value="F:tRNA 4-demethylwyosine alpha-amino-alpha-carboxypropyltransferase activity"/>
    <property type="evidence" value="ECO:0007669"/>
    <property type="project" value="UniProtKB-EC"/>
</dbReference>
<dbReference type="Pfam" id="PF02475">
    <property type="entry name" value="TRM5-TYW2_MTfase"/>
    <property type="match status" value="1"/>
</dbReference>
<dbReference type="InterPro" id="IPR030382">
    <property type="entry name" value="MeTrfase_TRM5/TYW2"/>
</dbReference>
<evidence type="ECO:0000256" key="4">
    <source>
        <dbReference type="ARBA" id="ARBA00022679"/>
    </source>
</evidence>
<dbReference type="PANTHER" id="PTHR23245">
    <property type="entry name" value="TRNA METHYLTRANSFERASE"/>
    <property type="match status" value="1"/>
</dbReference>
<dbReference type="Proteomes" id="UP000549394">
    <property type="component" value="Unassembled WGS sequence"/>
</dbReference>
<dbReference type="EMBL" id="CAJFCJ010000010">
    <property type="protein sequence ID" value="CAD5119359.1"/>
    <property type="molecule type" value="Genomic_DNA"/>
</dbReference>
<dbReference type="GO" id="GO:0031591">
    <property type="term" value="P:wybutosine biosynthetic process"/>
    <property type="evidence" value="ECO:0007669"/>
    <property type="project" value="TreeGrafter"/>
</dbReference>